<dbReference type="InterPro" id="IPR032819">
    <property type="entry name" value="TruB_C"/>
</dbReference>
<comment type="catalytic activity">
    <reaction evidence="1 5">
        <text>uridine(55) in tRNA = pseudouridine(55) in tRNA</text>
        <dbReference type="Rhea" id="RHEA:42532"/>
        <dbReference type="Rhea" id="RHEA-COMP:10101"/>
        <dbReference type="Rhea" id="RHEA-COMP:10102"/>
        <dbReference type="ChEBI" id="CHEBI:65314"/>
        <dbReference type="ChEBI" id="CHEBI:65315"/>
        <dbReference type="EC" id="5.4.99.25"/>
    </reaction>
</comment>
<protein>
    <recommendedName>
        <fullName evidence="5">tRNA pseudouridine synthase B</fullName>
        <ecNumber evidence="5">5.4.99.25</ecNumber>
    </recommendedName>
    <alternativeName>
        <fullName evidence="5">tRNA pseudouridine(55) synthase</fullName>
        <shortName evidence="5">Psi55 synthase</shortName>
    </alternativeName>
    <alternativeName>
        <fullName evidence="5">tRNA pseudouridylate synthase</fullName>
    </alternativeName>
    <alternativeName>
        <fullName evidence="5">tRNA-uridine isomerase</fullName>
    </alternativeName>
</protein>
<dbReference type="InterPro" id="IPR036974">
    <property type="entry name" value="PUA_sf"/>
</dbReference>
<dbReference type="AlphaFoldDB" id="A0A229W0H7"/>
<feature type="region of interest" description="Disordered" evidence="6">
    <location>
        <begin position="273"/>
        <end position="298"/>
    </location>
</feature>
<evidence type="ECO:0000256" key="5">
    <source>
        <dbReference type="HAMAP-Rule" id="MF_01080"/>
    </source>
</evidence>
<evidence type="ECO:0000259" key="9">
    <source>
        <dbReference type="Pfam" id="PF16198"/>
    </source>
</evidence>
<dbReference type="GO" id="GO:0160148">
    <property type="term" value="F:tRNA pseudouridine(55) synthase activity"/>
    <property type="evidence" value="ECO:0007669"/>
    <property type="project" value="UniProtKB-EC"/>
</dbReference>
<evidence type="ECO:0000256" key="6">
    <source>
        <dbReference type="SAM" id="MobiDB-lite"/>
    </source>
</evidence>
<dbReference type="InterPro" id="IPR015225">
    <property type="entry name" value="tRNA_psdUridine_synth_fam2_C"/>
</dbReference>
<keyword evidence="4 5" id="KW-0413">Isomerase</keyword>
<evidence type="ECO:0000256" key="3">
    <source>
        <dbReference type="ARBA" id="ARBA00022694"/>
    </source>
</evidence>
<evidence type="ECO:0000259" key="8">
    <source>
        <dbReference type="Pfam" id="PF09142"/>
    </source>
</evidence>
<keyword evidence="11" id="KW-1185">Reference proteome</keyword>
<sequence>MAARSSKTSDISGILVIDKPQGVTSHDVVAAVRGALHMRRVGHAGTLDPMATGVLVVGFGYATRLLNYIVGADKTYEATIRLGQRTTTDDADGEVLPWGSGTSQRPDDAVDDLATASVGESSEVDDESADHEPTQDEVTVRLSALTRETVERTIAEHFLGRIEQVPNTFSAIKIHGQRAYDLAREGKDVKLEARPITIHDFTILDYDVPSPVSSVLPQNDAVTPNDLTVLNPSVLPPGEGAVTSNNATVSNPSVMPGGIVALNAVTASDSSVLPPREGAVTSNDVTEGGITPPAERNTPHLDLTVRVTCSSGTYIRALARDLGRELGVGGHLTRLRRTRVGSFDAGAPNVVTAHTENRTFTNRDGETITRAKAILDIPETTVPDKDKPSLNTDGHADRRTALLSRMIDMPHAARLTMPCLDITAAEAQELRFGRRIEHKVTEPTAAIAGDDLAAIIERANSHQSKPAVVFPAVSAASAGE</sequence>
<dbReference type="Pfam" id="PF09142">
    <property type="entry name" value="TruB_C"/>
    <property type="match status" value="1"/>
</dbReference>
<feature type="active site" description="Nucleophile" evidence="5">
    <location>
        <position position="48"/>
    </location>
</feature>
<dbReference type="Pfam" id="PF01509">
    <property type="entry name" value="TruB_N"/>
    <property type="match status" value="2"/>
</dbReference>
<feature type="domain" description="tRNA pseudouridine synthase II TruB subfamily 2 C-terminal" evidence="8">
    <location>
        <begin position="417"/>
        <end position="471"/>
    </location>
</feature>
<dbReference type="GO" id="GO:0031119">
    <property type="term" value="P:tRNA pseudouridine synthesis"/>
    <property type="evidence" value="ECO:0007669"/>
    <property type="project" value="UniProtKB-UniRule"/>
</dbReference>
<comment type="function">
    <text evidence="5">Responsible for synthesis of pseudouridine from uracil-55 in the psi GC loop of transfer RNAs.</text>
</comment>
<dbReference type="CDD" id="cd02573">
    <property type="entry name" value="PseudoU_synth_EcTruB"/>
    <property type="match status" value="1"/>
</dbReference>
<dbReference type="InterPro" id="IPR014780">
    <property type="entry name" value="tRNA_psdUridine_synth_TruB"/>
</dbReference>
<dbReference type="Gene3D" id="2.30.130.10">
    <property type="entry name" value="PUA domain"/>
    <property type="match status" value="1"/>
</dbReference>
<comment type="similarity">
    <text evidence="2 5">Belongs to the pseudouridine synthase TruB family. Type 1 subfamily.</text>
</comment>
<dbReference type="InterPro" id="IPR002501">
    <property type="entry name" value="PsdUridine_synth_N"/>
</dbReference>
<dbReference type="Pfam" id="PF16198">
    <property type="entry name" value="TruB_C_2"/>
    <property type="match status" value="1"/>
</dbReference>
<evidence type="ECO:0000259" key="7">
    <source>
        <dbReference type="Pfam" id="PF01509"/>
    </source>
</evidence>
<dbReference type="EC" id="5.4.99.25" evidence="5"/>
<dbReference type="RefSeq" id="WP_408606621.1">
    <property type="nucleotide sequence ID" value="NZ_NEWD01000004.1"/>
</dbReference>
<evidence type="ECO:0000256" key="4">
    <source>
        <dbReference type="ARBA" id="ARBA00023235"/>
    </source>
</evidence>
<dbReference type="PANTHER" id="PTHR13767">
    <property type="entry name" value="TRNA-PSEUDOURIDINE SYNTHASE"/>
    <property type="match status" value="1"/>
</dbReference>
<organism evidence="10 11">
    <name type="scientific">Bifidobacterium vansinderenii</name>
    <dbReference type="NCBI Taxonomy" id="1984871"/>
    <lineage>
        <taxon>Bacteria</taxon>
        <taxon>Bacillati</taxon>
        <taxon>Actinomycetota</taxon>
        <taxon>Actinomycetes</taxon>
        <taxon>Bifidobacteriales</taxon>
        <taxon>Bifidobacteriaceae</taxon>
        <taxon>Bifidobacterium</taxon>
    </lineage>
</organism>
<evidence type="ECO:0000256" key="1">
    <source>
        <dbReference type="ARBA" id="ARBA00000385"/>
    </source>
</evidence>
<dbReference type="PANTHER" id="PTHR13767:SF2">
    <property type="entry name" value="PSEUDOURIDYLATE SYNTHASE TRUB1"/>
    <property type="match status" value="1"/>
</dbReference>
<dbReference type="GO" id="GO:1990481">
    <property type="term" value="P:mRNA pseudouridine synthesis"/>
    <property type="evidence" value="ECO:0007669"/>
    <property type="project" value="TreeGrafter"/>
</dbReference>
<feature type="domain" description="tRNA pseudouridylate synthase B C-terminal" evidence="9">
    <location>
        <begin position="316"/>
        <end position="354"/>
    </location>
</feature>
<name>A0A229W0H7_9BIFI</name>
<dbReference type="Proteomes" id="UP000215433">
    <property type="component" value="Unassembled WGS sequence"/>
</dbReference>
<reference evidence="10 11" key="1">
    <citation type="submission" date="2017-05" db="EMBL/GenBank/DDBJ databases">
        <title>Bifidobacterium vansinderenii sp. nov.</title>
        <authorList>
            <person name="Lugli G.A."/>
            <person name="Duranti S."/>
            <person name="Mangifesta M."/>
        </authorList>
    </citation>
    <scope>NUCLEOTIDE SEQUENCE [LARGE SCALE GENOMIC DNA]</scope>
    <source>
        <strain evidence="10 11">Tam10B</strain>
    </source>
</reference>
<evidence type="ECO:0000313" key="11">
    <source>
        <dbReference type="Proteomes" id="UP000215433"/>
    </source>
</evidence>
<proteinExistence type="inferred from homology"/>
<feature type="domain" description="Pseudouridine synthase II N-terminal" evidence="7">
    <location>
        <begin position="34"/>
        <end position="120"/>
    </location>
</feature>
<gene>
    <name evidence="5" type="primary">truB</name>
    <name evidence="10" type="ORF">Tam10B_0386</name>
</gene>
<evidence type="ECO:0000313" key="10">
    <source>
        <dbReference type="EMBL" id="OXN01383.1"/>
    </source>
</evidence>
<dbReference type="HAMAP" id="MF_01080">
    <property type="entry name" value="TruB_bact"/>
    <property type="match status" value="1"/>
</dbReference>
<accession>A0A229W0H7</accession>
<keyword evidence="3 5" id="KW-0819">tRNA processing</keyword>
<dbReference type="Gene3D" id="3.30.2350.10">
    <property type="entry name" value="Pseudouridine synthase"/>
    <property type="match status" value="1"/>
</dbReference>
<feature type="region of interest" description="Disordered" evidence="6">
    <location>
        <begin position="89"/>
        <end position="136"/>
    </location>
</feature>
<feature type="domain" description="Pseudouridine synthase II N-terminal" evidence="7">
    <location>
        <begin position="134"/>
        <end position="209"/>
    </location>
</feature>
<comment type="caution">
    <text evidence="10">The sequence shown here is derived from an EMBL/GenBank/DDBJ whole genome shotgun (WGS) entry which is preliminary data.</text>
</comment>
<evidence type="ECO:0000256" key="2">
    <source>
        <dbReference type="ARBA" id="ARBA00005642"/>
    </source>
</evidence>
<dbReference type="EMBL" id="NEWD01000004">
    <property type="protein sequence ID" value="OXN01383.1"/>
    <property type="molecule type" value="Genomic_DNA"/>
</dbReference>
<dbReference type="InterPro" id="IPR020103">
    <property type="entry name" value="PsdUridine_synth_cat_dom_sf"/>
</dbReference>
<dbReference type="SUPFAM" id="SSF55120">
    <property type="entry name" value="Pseudouridine synthase"/>
    <property type="match status" value="1"/>
</dbReference>
<dbReference type="GO" id="GO:0003723">
    <property type="term" value="F:RNA binding"/>
    <property type="evidence" value="ECO:0007669"/>
    <property type="project" value="InterPro"/>
</dbReference>